<evidence type="ECO:0000313" key="3">
    <source>
        <dbReference type="Proteomes" id="UP000001542"/>
    </source>
</evidence>
<dbReference type="Proteomes" id="UP000001542">
    <property type="component" value="Unassembled WGS sequence"/>
</dbReference>
<keyword evidence="1" id="KW-0472">Membrane</keyword>
<feature type="transmembrane region" description="Helical" evidence="1">
    <location>
        <begin position="90"/>
        <end position="111"/>
    </location>
</feature>
<keyword evidence="1" id="KW-0812">Transmembrane</keyword>
<dbReference type="VEuPathDB" id="TrichDB:TVAG_301130"/>
<dbReference type="InParanoid" id="A2E5D5"/>
<keyword evidence="1" id="KW-1133">Transmembrane helix</keyword>
<dbReference type="RefSeq" id="XP_001324319.1">
    <property type="nucleotide sequence ID" value="XM_001324284.1"/>
</dbReference>
<feature type="transmembrane region" description="Helical" evidence="1">
    <location>
        <begin position="57"/>
        <end position="78"/>
    </location>
</feature>
<gene>
    <name evidence="2" type="ORF">TVAG_301130</name>
</gene>
<dbReference type="VEuPathDB" id="TrichDB:TVAGG3_0070250"/>
<protein>
    <submittedName>
        <fullName evidence="2">Uncharacterized protein</fullName>
    </submittedName>
</protein>
<dbReference type="EMBL" id="DS113307">
    <property type="protein sequence ID" value="EAY12096.1"/>
    <property type="molecule type" value="Genomic_DNA"/>
</dbReference>
<keyword evidence="3" id="KW-1185">Reference proteome</keyword>
<evidence type="ECO:0000313" key="2">
    <source>
        <dbReference type="EMBL" id="EAY12096.1"/>
    </source>
</evidence>
<sequence length="112" mass="12617">MSSKKLKPIKISNTDDSQNIQIWKLLAHKYWGTLVAFLISISAGIAIGASSRSMIESYIYGSVVAVQGIICFLASFFYSNLYKRSTLRKFTIYLLIIACLIPSICWCGFYLE</sequence>
<accession>A2E5D5</accession>
<proteinExistence type="predicted"/>
<dbReference type="AlphaFoldDB" id="A2E5D5"/>
<organism evidence="2 3">
    <name type="scientific">Trichomonas vaginalis (strain ATCC PRA-98 / G3)</name>
    <dbReference type="NCBI Taxonomy" id="412133"/>
    <lineage>
        <taxon>Eukaryota</taxon>
        <taxon>Metamonada</taxon>
        <taxon>Parabasalia</taxon>
        <taxon>Trichomonadida</taxon>
        <taxon>Trichomonadidae</taxon>
        <taxon>Trichomonas</taxon>
    </lineage>
</organism>
<reference evidence="2" key="2">
    <citation type="journal article" date="2007" name="Science">
        <title>Draft genome sequence of the sexually transmitted pathogen Trichomonas vaginalis.</title>
        <authorList>
            <person name="Carlton J.M."/>
            <person name="Hirt R.P."/>
            <person name="Silva J.C."/>
            <person name="Delcher A.L."/>
            <person name="Schatz M."/>
            <person name="Zhao Q."/>
            <person name="Wortman J.R."/>
            <person name="Bidwell S.L."/>
            <person name="Alsmark U.C.M."/>
            <person name="Besteiro S."/>
            <person name="Sicheritz-Ponten T."/>
            <person name="Noel C.J."/>
            <person name="Dacks J.B."/>
            <person name="Foster P.G."/>
            <person name="Simillion C."/>
            <person name="Van de Peer Y."/>
            <person name="Miranda-Saavedra D."/>
            <person name="Barton G.J."/>
            <person name="Westrop G.D."/>
            <person name="Mueller S."/>
            <person name="Dessi D."/>
            <person name="Fiori P.L."/>
            <person name="Ren Q."/>
            <person name="Paulsen I."/>
            <person name="Zhang H."/>
            <person name="Bastida-Corcuera F.D."/>
            <person name="Simoes-Barbosa A."/>
            <person name="Brown M.T."/>
            <person name="Hayes R.D."/>
            <person name="Mukherjee M."/>
            <person name="Okumura C.Y."/>
            <person name="Schneider R."/>
            <person name="Smith A.J."/>
            <person name="Vanacova S."/>
            <person name="Villalvazo M."/>
            <person name="Haas B.J."/>
            <person name="Pertea M."/>
            <person name="Feldblyum T.V."/>
            <person name="Utterback T.R."/>
            <person name="Shu C.L."/>
            <person name="Osoegawa K."/>
            <person name="de Jong P.J."/>
            <person name="Hrdy I."/>
            <person name="Horvathova L."/>
            <person name="Zubacova Z."/>
            <person name="Dolezal P."/>
            <person name="Malik S.B."/>
            <person name="Logsdon J.M. Jr."/>
            <person name="Henze K."/>
            <person name="Gupta A."/>
            <person name="Wang C.C."/>
            <person name="Dunne R.L."/>
            <person name="Upcroft J.A."/>
            <person name="Upcroft P."/>
            <person name="White O."/>
            <person name="Salzberg S.L."/>
            <person name="Tang P."/>
            <person name="Chiu C.-H."/>
            <person name="Lee Y.-S."/>
            <person name="Embley T.M."/>
            <person name="Coombs G.H."/>
            <person name="Mottram J.C."/>
            <person name="Tachezy J."/>
            <person name="Fraser-Liggett C.M."/>
            <person name="Johnson P.J."/>
        </authorList>
    </citation>
    <scope>NUCLEOTIDE SEQUENCE [LARGE SCALE GENOMIC DNA]</scope>
    <source>
        <strain evidence="2">G3</strain>
    </source>
</reference>
<dbReference type="KEGG" id="tva:4770058"/>
<reference evidence="2" key="1">
    <citation type="submission" date="2006-10" db="EMBL/GenBank/DDBJ databases">
        <authorList>
            <person name="Amadeo P."/>
            <person name="Zhao Q."/>
            <person name="Wortman J."/>
            <person name="Fraser-Liggett C."/>
            <person name="Carlton J."/>
        </authorList>
    </citation>
    <scope>NUCLEOTIDE SEQUENCE</scope>
    <source>
        <strain evidence="2">G3</strain>
    </source>
</reference>
<feature type="transmembrane region" description="Helical" evidence="1">
    <location>
        <begin position="30"/>
        <end position="51"/>
    </location>
</feature>
<evidence type="ECO:0000256" key="1">
    <source>
        <dbReference type="SAM" id="Phobius"/>
    </source>
</evidence>
<name>A2E5D5_TRIV3</name>